<dbReference type="GO" id="GO:0030488">
    <property type="term" value="P:tRNA methylation"/>
    <property type="evidence" value="ECO:0007669"/>
    <property type="project" value="TreeGrafter"/>
</dbReference>
<proteinExistence type="predicted"/>
<evidence type="ECO:0000313" key="4">
    <source>
        <dbReference type="EMBL" id="TVY13262.1"/>
    </source>
</evidence>
<dbReference type="PANTHER" id="PTHR13069">
    <property type="entry name" value="ALKYLATED DNA REPAIR PROTEIN ALKB HOMOLOG 8"/>
    <property type="match status" value="1"/>
</dbReference>
<protein>
    <submittedName>
        <fullName evidence="4">tRNA (Carboxymethyluridine(34)-5-O)-methyltransferase</fullName>
    </submittedName>
</protein>
<dbReference type="Gene3D" id="3.40.50.150">
    <property type="entry name" value="Vaccinia Virus protein VP39"/>
    <property type="match status" value="1"/>
</dbReference>
<evidence type="ECO:0000256" key="2">
    <source>
        <dbReference type="ARBA" id="ARBA00022679"/>
    </source>
</evidence>
<evidence type="ECO:0000259" key="3">
    <source>
        <dbReference type="Pfam" id="PF08241"/>
    </source>
</evidence>
<keyword evidence="5" id="KW-1185">Reference proteome</keyword>
<evidence type="ECO:0000256" key="1">
    <source>
        <dbReference type="ARBA" id="ARBA00022603"/>
    </source>
</evidence>
<dbReference type="GO" id="GO:0106335">
    <property type="term" value="F:tRNA (5-carboxymethyluridine(34)-5-O)-methyltransferase activity"/>
    <property type="evidence" value="ECO:0007669"/>
    <property type="project" value="TreeGrafter"/>
</dbReference>
<evidence type="ECO:0000313" key="5">
    <source>
        <dbReference type="Proteomes" id="UP000469559"/>
    </source>
</evidence>
<organism evidence="4 5">
    <name type="scientific">Lachnellula arida</name>
    <dbReference type="NCBI Taxonomy" id="1316785"/>
    <lineage>
        <taxon>Eukaryota</taxon>
        <taxon>Fungi</taxon>
        <taxon>Dikarya</taxon>
        <taxon>Ascomycota</taxon>
        <taxon>Pezizomycotina</taxon>
        <taxon>Leotiomycetes</taxon>
        <taxon>Helotiales</taxon>
        <taxon>Lachnaceae</taxon>
        <taxon>Lachnellula</taxon>
    </lineage>
</organism>
<dbReference type="AlphaFoldDB" id="A0A8T9B4C2"/>
<dbReference type="SUPFAM" id="SSF53335">
    <property type="entry name" value="S-adenosyl-L-methionine-dependent methyltransferases"/>
    <property type="match status" value="1"/>
</dbReference>
<dbReference type="FunFam" id="3.40.50.150:FF:000219">
    <property type="entry name" value="tRNA (Carboxymethyluridine(34)-5-O)-methyltransferase"/>
    <property type="match status" value="1"/>
</dbReference>
<gene>
    <name evidence="4" type="primary">trm9</name>
    <name evidence="4" type="ORF">LARI1_G009079</name>
</gene>
<dbReference type="PANTHER" id="PTHR13069:SF21">
    <property type="entry name" value="ALKYLATED DNA REPAIR PROTEIN ALKB HOMOLOG 8"/>
    <property type="match status" value="1"/>
</dbReference>
<dbReference type="CDD" id="cd02440">
    <property type="entry name" value="AdoMet_MTases"/>
    <property type="match status" value="1"/>
</dbReference>
<dbReference type="GO" id="GO:0000049">
    <property type="term" value="F:tRNA binding"/>
    <property type="evidence" value="ECO:0007669"/>
    <property type="project" value="TreeGrafter"/>
</dbReference>
<feature type="domain" description="Methyltransferase type 11" evidence="3">
    <location>
        <begin position="54"/>
        <end position="147"/>
    </location>
</feature>
<dbReference type="InterPro" id="IPR029063">
    <property type="entry name" value="SAM-dependent_MTases_sf"/>
</dbReference>
<dbReference type="InterPro" id="IPR051422">
    <property type="entry name" value="AlkB_tRNA_MeTrf/Diox"/>
</dbReference>
<dbReference type="GO" id="GO:0008757">
    <property type="term" value="F:S-adenosylmethionine-dependent methyltransferase activity"/>
    <property type="evidence" value="ECO:0007669"/>
    <property type="project" value="InterPro"/>
</dbReference>
<dbReference type="GO" id="GO:0005737">
    <property type="term" value="C:cytoplasm"/>
    <property type="evidence" value="ECO:0007669"/>
    <property type="project" value="TreeGrafter"/>
</dbReference>
<dbReference type="Proteomes" id="UP000469559">
    <property type="component" value="Unassembled WGS sequence"/>
</dbReference>
<reference evidence="4 5" key="1">
    <citation type="submission" date="2018-05" db="EMBL/GenBank/DDBJ databases">
        <title>Whole genome sequencing for identification of molecular markers to develop diagnostic detection tools for the regulated plant pathogen Lachnellula willkommii.</title>
        <authorList>
            <person name="Giroux E."/>
            <person name="Bilodeau G."/>
        </authorList>
    </citation>
    <scope>NUCLEOTIDE SEQUENCE [LARGE SCALE GENOMIC DNA]</scope>
    <source>
        <strain evidence="4 5">CBS 203.66</strain>
    </source>
</reference>
<dbReference type="InterPro" id="IPR013216">
    <property type="entry name" value="Methyltransf_11"/>
</dbReference>
<dbReference type="GO" id="GO:0002098">
    <property type="term" value="P:tRNA wobble uridine modification"/>
    <property type="evidence" value="ECO:0007669"/>
    <property type="project" value="TreeGrafter"/>
</dbReference>
<dbReference type="Pfam" id="PF08241">
    <property type="entry name" value="Methyltransf_11"/>
    <property type="match status" value="1"/>
</dbReference>
<dbReference type="GO" id="GO:0005634">
    <property type="term" value="C:nucleus"/>
    <property type="evidence" value="ECO:0007669"/>
    <property type="project" value="TreeGrafter"/>
</dbReference>
<keyword evidence="1" id="KW-0489">Methyltransferase</keyword>
<comment type="caution">
    <text evidence="4">The sequence shown here is derived from an EMBL/GenBank/DDBJ whole genome shotgun (WGS) entry which is preliminary data.</text>
</comment>
<name>A0A8T9B4C2_9HELO</name>
<accession>A0A8T9B4C2</accession>
<dbReference type="OrthoDB" id="271595at2759"/>
<dbReference type="EMBL" id="QGMF01001035">
    <property type="protein sequence ID" value="TVY13262.1"/>
    <property type="molecule type" value="Genomic_DNA"/>
</dbReference>
<sequence length="236" mass="26544">MNTNPGTEAAESYEEQHVHEVYEQIASHFSSTRYKPWPIVSSFLTSLPPGSIGLDVGCGNGKYLSVNRDIFIVGSDRSCNLVKIASQSQNHQPHAAVVADSLALPHPNGRFDFAISIAVVHHLSTRERRREAVRAVLECLKEGGRALVYVWALEQKGSRRGWDEGGEQDVMVPWVMKSSKRDVGEAGETEKTFQRFYHLYRKGELEEDVVDVGGEVVESGYEKDNWWAICRRPLKE</sequence>
<keyword evidence="2" id="KW-0808">Transferase</keyword>